<comment type="caution">
    <text evidence="1">The sequence shown here is derived from an EMBL/GenBank/DDBJ whole genome shotgun (WGS) entry which is preliminary data.</text>
</comment>
<sequence length="310" mass="34374">MVPTVSVASAYDARHVEKIDPPVAEAALPTAPDAIAAQEALANAPNTSSSAFDRLLLHFCRCINTRSGTDTTLFFISNCLRITCDSLDAFSSPEPAFGATQRLFRMLRVRFPLCSAARLSFLAALARRVAGIIKLIVPMIGNWRTMNRMLGLLGVYVDAKDVIFRIRTQLSNLNPSGRFMLGLETIQVFIAAVYHVSDAAPWLSKKKIIRLSPKACSRLDKINALCWLAEVYIDLVYLLTQRAQRAPCVNRQAQQDWEGKWKIKFLKQLSWAPVTVHGAMAKGIMPEFASLLLAAYPASASMRMLWNETA</sequence>
<organism evidence="1 2">
    <name type="scientific">Bionectria ochroleuca</name>
    <name type="common">Gliocladium roseum</name>
    <dbReference type="NCBI Taxonomy" id="29856"/>
    <lineage>
        <taxon>Eukaryota</taxon>
        <taxon>Fungi</taxon>
        <taxon>Dikarya</taxon>
        <taxon>Ascomycota</taxon>
        <taxon>Pezizomycotina</taxon>
        <taxon>Sordariomycetes</taxon>
        <taxon>Hypocreomycetidae</taxon>
        <taxon>Hypocreales</taxon>
        <taxon>Bionectriaceae</taxon>
        <taxon>Clonostachys</taxon>
    </lineage>
</organism>
<dbReference type="EMBL" id="JADCTT010000022">
    <property type="protein sequence ID" value="KAF9742238.1"/>
    <property type="molecule type" value="Genomic_DNA"/>
</dbReference>
<reference evidence="1" key="1">
    <citation type="submission" date="2020-10" db="EMBL/GenBank/DDBJ databases">
        <title>High-Quality Genome Resource of Clonostachys rosea strain S41 by Oxford Nanopore Long-Read Sequencing.</title>
        <authorList>
            <person name="Wang H."/>
        </authorList>
    </citation>
    <scope>NUCLEOTIDE SEQUENCE</scope>
    <source>
        <strain evidence="1">S41</strain>
    </source>
</reference>
<protein>
    <submittedName>
        <fullName evidence="1">Uncharacterized protein</fullName>
    </submittedName>
</protein>
<dbReference type="AlphaFoldDB" id="A0A8H7N1I2"/>
<evidence type="ECO:0000313" key="1">
    <source>
        <dbReference type="EMBL" id="KAF9742238.1"/>
    </source>
</evidence>
<dbReference type="Proteomes" id="UP000616885">
    <property type="component" value="Unassembled WGS sequence"/>
</dbReference>
<gene>
    <name evidence="1" type="ORF">IM811_009538</name>
</gene>
<evidence type="ECO:0000313" key="2">
    <source>
        <dbReference type="Proteomes" id="UP000616885"/>
    </source>
</evidence>
<name>A0A8H7N1I2_BIOOC</name>
<proteinExistence type="predicted"/>
<accession>A0A8H7N1I2</accession>